<dbReference type="HAMAP" id="MF_00682">
    <property type="entry name" value="HscB"/>
    <property type="match status" value="1"/>
</dbReference>
<evidence type="ECO:0000313" key="4">
    <source>
        <dbReference type="EMBL" id="OIR19765.1"/>
    </source>
</evidence>
<protein>
    <submittedName>
        <fullName evidence="4">Co-chaperone protein HscB</fullName>
    </submittedName>
</protein>
<dbReference type="CDD" id="cd06257">
    <property type="entry name" value="DnaJ"/>
    <property type="match status" value="1"/>
</dbReference>
<dbReference type="Gene3D" id="1.20.1280.20">
    <property type="entry name" value="HscB, C-terminal domain"/>
    <property type="match status" value="1"/>
</dbReference>
<sequence>MDILTSDFQQDYFHLFNLPIRFLIDGDALERSYLALQVQVHPDKFAHLPESERRLSMQWATRVNEGYQTLRNPLNRARYLLSLHGVDTQEELNTSMPTDFLMQQMEWREALEEAKQARDADALETLEQRVQQEDRALQRQLAAAIDEARDYAVASGIVRKLKFLEKLAEEIGSAFDEIDS</sequence>
<dbReference type="PANTHER" id="PTHR14021">
    <property type="entry name" value="IRON-SULFUR CLUSTER CO-CHAPERONE PROTEIN HSCB"/>
    <property type="match status" value="1"/>
</dbReference>
<gene>
    <name evidence="4" type="primary">hscB_1</name>
    <name evidence="4" type="ORF">GALL_06490</name>
</gene>
<dbReference type="Gene3D" id="1.10.287.110">
    <property type="entry name" value="DnaJ domain"/>
    <property type="match status" value="1"/>
</dbReference>
<accession>A0A1J5TTJ7</accession>
<feature type="domain" description="J" evidence="3">
    <location>
        <begin position="11"/>
        <end position="85"/>
    </location>
</feature>
<dbReference type="GO" id="GO:1990230">
    <property type="term" value="C:iron-sulfur cluster transfer complex"/>
    <property type="evidence" value="ECO:0007669"/>
    <property type="project" value="TreeGrafter"/>
</dbReference>
<dbReference type="InterPro" id="IPR009073">
    <property type="entry name" value="HscB_oligo_C"/>
</dbReference>
<dbReference type="GO" id="GO:0051259">
    <property type="term" value="P:protein complex oligomerization"/>
    <property type="evidence" value="ECO:0007669"/>
    <property type="project" value="InterPro"/>
</dbReference>
<dbReference type="PANTHER" id="PTHR14021:SF15">
    <property type="entry name" value="IRON-SULFUR CLUSTER CO-CHAPERONE PROTEIN HSCB"/>
    <property type="match status" value="1"/>
</dbReference>
<evidence type="ECO:0000256" key="1">
    <source>
        <dbReference type="ARBA" id="ARBA00010476"/>
    </source>
</evidence>
<dbReference type="InterPro" id="IPR001623">
    <property type="entry name" value="DnaJ_domain"/>
</dbReference>
<dbReference type="NCBIfam" id="TIGR00714">
    <property type="entry name" value="hscB"/>
    <property type="match status" value="1"/>
</dbReference>
<dbReference type="PROSITE" id="PS50076">
    <property type="entry name" value="DNAJ_2"/>
    <property type="match status" value="1"/>
</dbReference>
<evidence type="ECO:0000259" key="3">
    <source>
        <dbReference type="PROSITE" id="PS50076"/>
    </source>
</evidence>
<dbReference type="Pfam" id="PF07743">
    <property type="entry name" value="HSCB_C"/>
    <property type="match status" value="1"/>
</dbReference>
<comment type="similarity">
    <text evidence="1">Belongs to the HscB family.</text>
</comment>
<dbReference type="SUPFAM" id="SSF46565">
    <property type="entry name" value="Chaperone J-domain"/>
    <property type="match status" value="1"/>
</dbReference>
<dbReference type="GO" id="GO:0044571">
    <property type="term" value="P:[2Fe-2S] cluster assembly"/>
    <property type="evidence" value="ECO:0007669"/>
    <property type="project" value="InterPro"/>
</dbReference>
<dbReference type="SUPFAM" id="SSF47144">
    <property type="entry name" value="HSC20 (HSCB), C-terminal oligomerisation domain"/>
    <property type="match status" value="1"/>
</dbReference>
<dbReference type="InterPro" id="IPR004640">
    <property type="entry name" value="HscB"/>
</dbReference>
<proteinExistence type="inferred from homology"/>
<name>A0A1J5TTJ7_9ZZZZ</name>
<dbReference type="InterPro" id="IPR036869">
    <property type="entry name" value="J_dom_sf"/>
</dbReference>
<dbReference type="SMART" id="SM00271">
    <property type="entry name" value="DnaJ"/>
    <property type="match status" value="1"/>
</dbReference>
<organism evidence="4">
    <name type="scientific">mine drainage metagenome</name>
    <dbReference type="NCBI Taxonomy" id="410659"/>
    <lineage>
        <taxon>unclassified sequences</taxon>
        <taxon>metagenomes</taxon>
        <taxon>ecological metagenomes</taxon>
    </lineage>
</organism>
<dbReference type="InterPro" id="IPR036386">
    <property type="entry name" value="HscB_C_sf"/>
</dbReference>
<dbReference type="AlphaFoldDB" id="A0A1J5TTJ7"/>
<dbReference type="GO" id="GO:0001671">
    <property type="term" value="F:ATPase activator activity"/>
    <property type="evidence" value="ECO:0007669"/>
    <property type="project" value="InterPro"/>
</dbReference>
<dbReference type="NCBIfam" id="NF002935">
    <property type="entry name" value="PRK03578.1"/>
    <property type="match status" value="1"/>
</dbReference>
<reference evidence="4" key="1">
    <citation type="submission" date="2016-10" db="EMBL/GenBank/DDBJ databases">
        <title>Sequence of Gallionella enrichment culture.</title>
        <authorList>
            <person name="Poehlein A."/>
            <person name="Muehling M."/>
            <person name="Daniel R."/>
        </authorList>
    </citation>
    <scope>NUCLEOTIDE SEQUENCE</scope>
</reference>
<comment type="caution">
    <text evidence="4">The sequence shown here is derived from an EMBL/GenBank/DDBJ whole genome shotgun (WGS) entry which is preliminary data.</text>
</comment>
<keyword evidence="2" id="KW-0143">Chaperone</keyword>
<dbReference type="GO" id="GO:0051087">
    <property type="term" value="F:protein-folding chaperone binding"/>
    <property type="evidence" value="ECO:0007669"/>
    <property type="project" value="InterPro"/>
</dbReference>
<dbReference type="EMBL" id="MLJW01000001">
    <property type="protein sequence ID" value="OIR19765.1"/>
    <property type="molecule type" value="Genomic_DNA"/>
</dbReference>
<evidence type="ECO:0000256" key="2">
    <source>
        <dbReference type="ARBA" id="ARBA00023186"/>
    </source>
</evidence>